<sequence length="280" mass="32112">MRIVVDERNISDQLKQFWEFENLGVLSEAQEEHSFDEEIMKEFEAVESNIEPAGESAAGSSALEECQYRGLQRNSQNRNHPWFEEKVLLNGKKVGERLTEHEDSLNHKNCFCSWKNLEASLGKRGIGKDLQDDIEKEESHWKAVLHSIVDVILHLAKQGSPLRGSNETLDFSDPRCENIKRIDIVSKMLQKENTAIDVACNLLKGLTAQIKDCRGTIVNEVLEEAKQSCLDPNFKEAKKKKKKRFFDGKCEDQRSEISQHKKFKLALLQVNDSIEAEIER</sequence>
<dbReference type="Proteomes" id="UP000499080">
    <property type="component" value="Unassembled WGS sequence"/>
</dbReference>
<evidence type="ECO:0000313" key="1">
    <source>
        <dbReference type="EMBL" id="GBM57064.1"/>
    </source>
</evidence>
<comment type="caution">
    <text evidence="1">The sequence shown here is derived from an EMBL/GenBank/DDBJ whole genome shotgun (WGS) entry which is preliminary data.</text>
</comment>
<name>A0A4Y2GY75_ARAVE</name>
<organism evidence="1 2">
    <name type="scientific">Araneus ventricosus</name>
    <name type="common">Orbweaver spider</name>
    <name type="synonym">Epeira ventricosa</name>
    <dbReference type="NCBI Taxonomy" id="182803"/>
    <lineage>
        <taxon>Eukaryota</taxon>
        <taxon>Metazoa</taxon>
        <taxon>Ecdysozoa</taxon>
        <taxon>Arthropoda</taxon>
        <taxon>Chelicerata</taxon>
        <taxon>Arachnida</taxon>
        <taxon>Araneae</taxon>
        <taxon>Araneomorphae</taxon>
        <taxon>Entelegynae</taxon>
        <taxon>Araneoidea</taxon>
        <taxon>Araneidae</taxon>
        <taxon>Araneus</taxon>
    </lineage>
</organism>
<dbReference type="AlphaFoldDB" id="A0A4Y2GY75"/>
<dbReference type="OrthoDB" id="6435517at2759"/>
<gene>
    <name evidence="1" type="ORF">AVEN_157030_1</name>
</gene>
<dbReference type="EMBL" id="BGPR01001575">
    <property type="protein sequence ID" value="GBM57064.1"/>
    <property type="molecule type" value="Genomic_DNA"/>
</dbReference>
<protein>
    <submittedName>
        <fullName evidence="1">Uncharacterized protein</fullName>
    </submittedName>
</protein>
<evidence type="ECO:0000313" key="2">
    <source>
        <dbReference type="Proteomes" id="UP000499080"/>
    </source>
</evidence>
<keyword evidence="2" id="KW-1185">Reference proteome</keyword>
<proteinExistence type="predicted"/>
<reference evidence="1 2" key="1">
    <citation type="journal article" date="2019" name="Sci. Rep.">
        <title>Orb-weaving spider Araneus ventricosus genome elucidates the spidroin gene catalogue.</title>
        <authorList>
            <person name="Kono N."/>
            <person name="Nakamura H."/>
            <person name="Ohtoshi R."/>
            <person name="Moran D.A.P."/>
            <person name="Shinohara A."/>
            <person name="Yoshida Y."/>
            <person name="Fujiwara M."/>
            <person name="Mori M."/>
            <person name="Tomita M."/>
            <person name="Arakawa K."/>
        </authorList>
    </citation>
    <scope>NUCLEOTIDE SEQUENCE [LARGE SCALE GENOMIC DNA]</scope>
</reference>
<accession>A0A4Y2GY75</accession>